<dbReference type="CDD" id="cd06160">
    <property type="entry name" value="S2P-M50_like_2"/>
    <property type="match status" value="1"/>
</dbReference>
<dbReference type="GO" id="GO:0006508">
    <property type="term" value="P:proteolysis"/>
    <property type="evidence" value="ECO:0007669"/>
    <property type="project" value="UniProtKB-KW"/>
</dbReference>
<evidence type="ECO:0000256" key="13">
    <source>
        <dbReference type="SAM" id="Coils"/>
    </source>
</evidence>
<feature type="transmembrane region" description="Helical" evidence="15">
    <location>
        <begin position="761"/>
        <end position="780"/>
    </location>
</feature>
<keyword evidence="6" id="KW-0645">Protease</keyword>
<protein>
    <recommendedName>
        <fullName evidence="16">Peptidase M50 domain-containing protein</fullName>
    </recommendedName>
</protein>
<keyword evidence="5" id="KW-0934">Plastid</keyword>
<comment type="similarity">
    <text evidence="3">Belongs to the peptidase M50B family.</text>
</comment>
<feature type="transmembrane region" description="Helical" evidence="15">
    <location>
        <begin position="735"/>
        <end position="755"/>
    </location>
</feature>
<feature type="compositionally biased region" description="Polar residues" evidence="14">
    <location>
        <begin position="150"/>
        <end position="171"/>
    </location>
</feature>
<evidence type="ECO:0000313" key="17">
    <source>
        <dbReference type="EMBL" id="CAE0490011.1"/>
    </source>
</evidence>
<feature type="transmembrane region" description="Helical" evidence="15">
    <location>
        <begin position="21"/>
        <end position="38"/>
    </location>
</feature>
<feature type="transmembrane region" description="Helical" evidence="15">
    <location>
        <begin position="636"/>
        <end position="659"/>
    </location>
</feature>
<proteinExistence type="inferred from homology"/>
<feature type="compositionally biased region" description="Low complexity" evidence="14">
    <location>
        <begin position="209"/>
        <end position="239"/>
    </location>
</feature>
<evidence type="ECO:0000256" key="10">
    <source>
        <dbReference type="ARBA" id="ARBA00022989"/>
    </source>
</evidence>
<keyword evidence="7 15" id="KW-0812">Transmembrane</keyword>
<dbReference type="AlphaFoldDB" id="A0A7S3VJE8"/>
<feature type="transmembrane region" description="Helical" evidence="15">
    <location>
        <begin position="702"/>
        <end position="723"/>
    </location>
</feature>
<evidence type="ECO:0000256" key="4">
    <source>
        <dbReference type="ARBA" id="ARBA00022528"/>
    </source>
</evidence>
<feature type="transmembrane region" description="Helical" evidence="15">
    <location>
        <begin position="605"/>
        <end position="624"/>
    </location>
</feature>
<feature type="transmembrane region" description="Helical" evidence="15">
    <location>
        <begin position="477"/>
        <end position="498"/>
    </location>
</feature>
<evidence type="ECO:0000256" key="12">
    <source>
        <dbReference type="ARBA" id="ARBA00023136"/>
    </source>
</evidence>
<dbReference type="InterPro" id="IPR008915">
    <property type="entry name" value="Peptidase_M50"/>
</dbReference>
<feature type="region of interest" description="Disordered" evidence="14">
    <location>
        <begin position="266"/>
        <end position="293"/>
    </location>
</feature>
<keyword evidence="11" id="KW-0482">Metalloprotease</keyword>
<evidence type="ECO:0000256" key="6">
    <source>
        <dbReference type="ARBA" id="ARBA00022670"/>
    </source>
</evidence>
<evidence type="ECO:0000256" key="8">
    <source>
        <dbReference type="ARBA" id="ARBA00022801"/>
    </source>
</evidence>
<evidence type="ECO:0000256" key="1">
    <source>
        <dbReference type="ARBA" id="ARBA00004141"/>
    </source>
</evidence>
<feature type="compositionally biased region" description="Polar residues" evidence="14">
    <location>
        <begin position="240"/>
        <end position="253"/>
    </location>
</feature>
<feature type="coiled-coil region" evidence="13">
    <location>
        <begin position="44"/>
        <end position="71"/>
    </location>
</feature>
<reference evidence="17" key="1">
    <citation type="submission" date="2021-01" db="EMBL/GenBank/DDBJ databases">
        <authorList>
            <person name="Corre E."/>
            <person name="Pelletier E."/>
            <person name="Niang G."/>
            <person name="Scheremetjew M."/>
            <person name="Finn R."/>
            <person name="Kale V."/>
            <person name="Holt S."/>
            <person name="Cochrane G."/>
            <person name="Meng A."/>
            <person name="Brown T."/>
            <person name="Cohen L."/>
        </authorList>
    </citation>
    <scope>NUCLEOTIDE SEQUENCE</scope>
    <source>
        <strain evidence="17">CCMP1320</strain>
    </source>
</reference>
<keyword evidence="8" id="KW-0378">Hydrolase</keyword>
<evidence type="ECO:0000256" key="14">
    <source>
        <dbReference type="SAM" id="MobiDB-lite"/>
    </source>
</evidence>
<gene>
    <name evidence="17" type="ORF">DTER00134_LOCUS5082</name>
</gene>
<evidence type="ECO:0000256" key="2">
    <source>
        <dbReference type="ARBA" id="ARBA00004229"/>
    </source>
</evidence>
<evidence type="ECO:0000259" key="16">
    <source>
        <dbReference type="Pfam" id="PF02163"/>
    </source>
</evidence>
<feature type="coiled-coil region" evidence="13">
    <location>
        <begin position="325"/>
        <end position="354"/>
    </location>
</feature>
<feature type="domain" description="Peptidase M50" evidence="16">
    <location>
        <begin position="544"/>
        <end position="703"/>
    </location>
</feature>
<evidence type="ECO:0000256" key="3">
    <source>
        <dbReference type="ARBA" id="ARBA00007931"/>
    </source>
</evidence>
<keyword evidence="13" id="KW-0175">Coiled coil</keyword>
<dbReference type="GO" id="GO:0008237">
    <property type="term" value="F:metallopeptidase activity"/>
    <property type="evidence" value="ECO:0007669"/>
    <property type="project" value="UniProtKB-KW"/>
</dbReference>
<evidence type="ECO:0000256" key="7">
    <source>
        <dbReference type="ARBA" id="ARBA00022692"/>
    </source>
</evidence>
<evidence type="ECO:0000256" key="11">
    <source>
        <dbReference type="ARBA" id="ARBA00023049"/>
    </source>
</evidence>
<organism evidence="17">
    <name type="scientific">Dunaliella tertiolecta</name>
    <name type="common">Green alga</name>
    <dbReference type="NCBI Taxonomy" id="3047"/>
    <lineage>
        <taxon>Eukaryota</taxon>
        <taxon>Viridiplantae</taxon>
        <taxon>Chlorophyta</taxon>
        <taxon>core chlorophytes</taxon>
        <taxon>Chlorophyceae</taxon>
        <taxon>CS clade</taxon>
        <taxon>Chlamydomonadales</taxon>
        <taxon>Dunaliellaceae</taxon>
        <taxon>Dunaliella</taxon>
    </lineage>
</organism>
<comment type="subcellular location">
    <subcellularLocation>
        <location evidence="1">Membrane</location>
        <topology evidence="1">Multi-pass membrane protein</topology>
    </subcellularLocation>
    <subcellularLocation>
        <location evidence="2">Plastid</location>
        <location evidence="2">Chloroplast</location>
    </subcellularLocation>
</comment>
<keyword evidence="10 15" id="KW-1133">Transmembrane helix</keyword>
<name>A0A7S3VJE8_DUNTE</name>
<feature type="transmembrane region" description="Helical" evidence="15">
    <location>
        <begin position="671"/>
        <end position="690"/>
    </location>
</feature>
<dbReference type="InterPro" id="IPR044838">
    <property type="entry name" value="EGY1-like"/>
</dbReference>
<evidence type="ECO:0000256" key="15">
    <source>
        <dbReference type="SAM" id="Phobius"/>
    </source>
</evidence>
<evidence type="ECO:0000256" key="5">
    <source>
        <dbReference type="ARBA" id="ARBA00022640"/>
    </source>
</evidence>
<keyword evidence="4" id="KW-0150">Chloroplast</keyword>
<keyword evidence="12 15" id="KW-0472">Membrane</keyword>
<feature type="region of interest" description="Disordered" evidence="14">
    <location>
        <begin position="150"/>
        <end position="180"/>
    </location>
</feature>
<keyword evidence="9" id="KW-0809">Transit peptide</keyword>
<evidence type="ECO:0000256" key="9">
    <source>
        <dbReference type="ARBA" id="ARBA00022946"/>
    </source>
</evidence>
<feature type="compositionally biased region" description="Basic and acidic residues" evidence="14">
    <location>
        <begin position="267"/>
        <end position="278"/>
    </location>
</feature>
<feature type="region of interest" description="Disordered" evidence="14">
    <location>
        <begin position="194"/>
        <end position="253"/>
    </location>
</feature>
<dbReference type="GO" id="GO:0009507">
    <property type="term" value="C:chloroplast"/>
    <property type="evidence" value="ECO:0007669"/>
    <property type="project" value="UniProtKB-SubCell"/>
</dbReference>
<dbReference type="Pfam" id="PF02163">
    <property type="entry name" value="Peptidase_M50"/>
    <property type="match status" value="1"/>
</dbReference>
<dbReference type="GO" id="GO:0016020">
    <property type="term" value="C:membrane"/>
    <property type="evidence" value="ECO:0007669"/>
    <property type="project" value="UniProtKB-SubCell"/>
</dbReference>
<dbReference type="PANTHER" id="PTHR31412">
    <property type="entry name" value="ZINC METALLOPROTEASE EGY1"/>
    <property type="match status" value="1"/>
</dbReference>
<accession>A0A7S3VJE8</accession>
<dbReference type="PANTHER" id="PTHR31412:SF0">
    <property type="entry name" value="ZINC METALLOPROTEASE EGY1, CHLOROPLASTIC-RELATED"/>
    <property type="match status" value="1"/>
</dbReference>
<sequence length="799" mass="85915">MTSTSQHFSARQNGPSKPTRAMVFVICLFGAIVLFWEGRLNSKFQTLSAEANDIREKLAALESRAKTERTLNVQVPSSTDVEKDGAASLGETQGTKYEEVMQSILQRLDGCESTSRALRAQSQTHLNQLQQAVSLINNHGKLLGGLQAQMNRQESVHSSAAQQLPQVQGQDTRAGDPGAAAATAAAAAGAAQGVGGASGANMQQSGGAQQQQLPEQQQLPQQQQLPEQQEQQQQQQQQQEKPNTNSSSTYKTLSTLDMLLGIDEEEERKKKQQEEEAKQQASAASTTDSSISPQAMQKLADADAQRFGGQGVPRDDVDGQFQKIIEKAKKLADNQASEADQAQLKQEFDGLLQKISKPPEAMSKEDIKRLKDAAFGPQTFWVTETQPITDLERSGLLIRGNLRDERTKVYEFVCQKVDELFDGKYTVLLVEDTLATEEDMVNGRIDTSSPTSSLNNPRVAFNIVPAPQAVPPQTTGWGSAVAFVLALLLVGSCGQLALAANVTKLPKETLEWFANPANLDTDALPPGLENWDPSEYFKSALPIFMAILGINVSHEIGHRLAALKEGVRLGPTYFIPNFQIGSFGAITPFISMLKNRTSMWEVSSAGPLTGAAVSALLLGAGLWQSHGVDANAVNDLMVPVPTTLFQGSLLLGSITRAVLGDQALRGTTVLVSPLVIAGWCGLVTQALQLLPVGNVDGGRMVQVRVCVLSVVSTVALACGKCRWRAHGNGGRMVQVHVRAVSAVLTVALACGQSRWRAHVAGVGVCLCACWLSVVCLSSRLSRGQHYRRDMEACSLGNFG</sequence>
<dbReference type="EMBL" id="HBIP01009244">
    <property type="protein sequence ID" value="CAE0490011.1"/>
    <property type="molecule type" value="Transcribed_RNA"/>
</dbReference>